<feature type="compositionally biased region" description="Basic and acidic residues" evidence="1">
    <location>
        <begin position="608"/>
        <end position="628"/>
    </location>
</feature>
<dbReference type="EMBL" id="KQ965732">
    <property type="protein sequence ID" value="KXS21496.1"/>
    <property type="molecule type" value="Genomic_DNA"/>
</dbReference>
<feature type="region of interest" description="Disordered" evidence="1">
    <location>
        <begin position="92"/>
        <end position="126"/>
    </location>
</feature>
<dbReference type="InterPro" id="IPR046347">
    <property type="entry name" value="bZIP_sf"/>
</dbReference>
<feature type="region of interest" description="Disordered" evidence="1">
    <location>
        <begin position="414"/>
        <end position="628"/>
    </location>
</feature>
<feature type="compositionally biased region" description="Pro residues" evidence="1">
    <location>
        <begin position="110"/>
        <end position="120"/>
    </location>
</feature>
<accession>A0A139AXM7</accession>
<feature type="compositionally biased region" description="Polar residues" evidence="1">
    <location>
        <begin position="92"/>
        <end position="105"/>
    </location>
</feature>
<feature type="region of interest" description="Disordered" evidence="1">
    <location>
        <begin position="140"/>
        <end position="179"/>
    </location>
</feature>
<evidence type="ECO:0000313" key="3">
    <source>
        <dbReference type="Proteomes" id="UP000070544"/>
    </source>
</evidence>
<protein>
    <recommendedName>
        <fullName evidence="4">BZIP domain-containing protein</fullName>
    </recommendedName>
</protein>
<organism evidence="2 3">
    <name type="scientific">Gonapodya prolifera (strain JEL478)</name>
    <name type="common">Monoblepharis prolifera</name>
    <dbReference type="NCBI Taxonomy" id="1344416"/>
    <lineage>
        <taxon>Eukaryota</taxon>
        <taxon>Fungi</taxon>
        <taxon>Fungi incertae sedis</taxon>
        <taxon>Chytridiomycota</taxon>
        <taxon>Chytridiomycota incertae sedis</taxon>
        <taxon>Monoblepharidomycetes</taxon>
        <taxon>Monoblepharidales</taxon>
        <taxon>Gonapodyaceae</taxon>
        <taxon>Gonapodya</taxon>
    </lineage>
</organism>
<name>A0A139AXM7_GONPJ</name>
<feature type="compositionally biased region" description="Polar residues" evidence="1">
    <location>
        <begin position="361"/>
        <end position="376"/>
    </location>
</feature>
<feature type="region of interest" description="Disordered" evidence="1">
    <location>
        <begin position="1"/>
        <end position="30"/>
    </location>
</feature>
<evidence type="ECO:0008006" key="4">
    <source>
        <dbReference type="Google" id="ProtNLM"/>
    </source>
</evidence>
<keyword evidence="3" id="KW-1185">Reference proteome</keyword>
<feature type="compositionally biased region" description="Polar residues" evidence="1">
    <location>
        <begin position="422"/>
        <end position="433"/>
    </location>
</feature>
<feature type="compositionally biased region" description="Low complexity" evidence="1">
    <location>
        <begin position="465"/>
        <end position="481"/>
    </location>
</feature>
<gene>
    <name evidence="2" type="ORF">M427DRAFT_40433</name>
</gene>
<dbReference type="OMA" id="ASHEHQY"/>
<reference evidence="2 3" key="1">
    <citation type="journal article" date="2015" name="Genome Biol. Evol.">
        <title>Phylogenomic analyses indicate that early fungi evolved digesting cell walls of algal ancestors of land plants.</title>
        <authorList>
            <person name="Chang Y."/>
            <person name="Wang S."/>
            <person name="Sekimoto S."/>
            <person name="Aerts A.L."/>
            <person name="Choi C."/>
            <person name="Clum A."/>
            <person name="LaButti K.M."/>
            <person name="Lindquist E.A."/>
            <person name="Yee Ngan C."/>
            <person name="Ohm R.A."/>
            <person name="Salamov A.A."/>
            <person name="Grigoriev I.V."/>
            <person name="Spatafora J.W."/>
            <person name="Berbee M.L."/>
        </authorList>
    </citation>
    <scope>NUCLEOTIDE SEQUENCE [LARGE SCALE GENOMIC DNA]</scope>
    <source>
        <strain evidence="2 3">JEL478</strain>
    </source>
</reference>
<dbReference type="GO" id="GO:0003700">
    <property type="term" value="F:DNA-binding transcription factor activity"/>
    <property type="evidence" value="ECO:0007669"/>
    <property type="project" value="InterPro"/>
</dbReference>
<feature type="region of interest" description="Disordered" evidence="1">
    <location>
        <begin position="354"/>
        <end position="385"/>
    </location>
</feature>
<dbReference type="Proteomes" id="UP000070544">
    <property type="component" value="Unassembled WGS sequence"/>
</dbReference>
<feature type="compositionally biased region" description="Pro residues" evidence="1">
    <location>
        <begin position="534"/>
        <end position="543"/>
    </location>
</feature>
<dbReference type="SUPFAM" id="SSF57959">
    <property type="entry name" value="Leucine zipper domain"/>
    <property type="match status" value="1"/>
</dbReference>
<feature type="compositionally biased region" description="Low complexity" evidence="1">
    <location>
        <begin position="572"/>
        <end position="582"/>
    </location>
</feature>
<dbReference type="AlphaFoldDB" id="A0A139AXM7"/>
<sequence>MDQRNRPPPPPLQQPPSLHPGLLQPPPGLASLVPISLSQISFLSSMPAHPGAGTAPNPPGGSQSDLHVVATPYSHVASFHGTTPPGIVAPHSTNWHNYGAQQPLSTPLPVLHPPQLPPDPQSLSPRGLNAFVTMPVFDSDSSLADSDSDSDTSSAFGETSPAAVAHWSTPAPAPTARAHSRAFPAPLGNQIQQQRPLASHEHQYGMIDLDYLDAGEALASLLHSTPDPDAWQNTRPTTGHNTGFFSSQWTNEHLHGLQQFPIESSHLPSSNFSVLSEIQSQPPLLVPFSIQPPATLDMLLSTSSAVSDLAQTRALGQSLTFPSFPELWGPRLTVVPLFDGMPFDPSTLAYPNPHFRPGNMSFESPSQVLSQTTEQPLPSVAPLPVHEPDRVWSPWEVPHHPTPDATAAPQLDQLTFPLPSPEVSSSPFSNPHYISSPSPPPSPKRPPRGTRSFPSLASRRASSKATTPPAFPVLLAAPPSRRQSRRQSNTVPPPLPSAPSSDVTPTPPRGAPRAVRGRRGLPMRVTIPTVPVSVPEPLPPPPTWEQVATLAAQSPSPTTRPPKVRFKTSGFTTVAAAAQATAPEPRQNTTGKKRMRKVESDGDEEEKEAPKQESDYGGKVDRASRRRELNRQAAARLRARKKTQWNDLSSRAIEISTKIGSCKEEEETTRAAVRAMKAARSAGTAPQANGVSWTQRVYLPALHVALNGVEKTVKEMKRKGKELKKERDGVWKKVRKMEKELEKAGRGAGGSVGGDM</sequence>
<proteinExistence type="predicted"/>
<feature type="compositionally biased region" description="Pro residues" evidence="1">
    <location>
        <begin position="1"/>
        <end position="28"/>
    </location>
</feature>
<evidence type="ECO:0000313" key="2">
    <source>
        <dbReference type="EMBL" id="KXS21496.1"/>
    </source>
</evidence>
<evidence type="ECO:0000256" key="1">
    <source>
        <dbReference type="SAM" id="MobiDB-lite"/>
    </source>
</evidence>